<evidence type="ECO:0000259" key="3">
    <source>
        <dbReference type="PROSITE" id="PS50041"/>
    </source>
</evidence>
<dbReference type="PROSITE" id="PS50041">
    <property type="entry name" value="C_TYPE_LECTIN_2"/>
    <property type="match status" value="1"/>
</dbReference>
<dbReference type="InterPro" id="IPR001304">
    <property type="entry name" value="C-type_lectin-like"/>
</dbReference>
<dbReference type="SUPFAM" id="SSF56436">
    <property type="entry name" value="C-type lectin-like"/>
    <property type="match status" value="1"/>
</dbReference>
<accession>A0A915EMD0</accession>
<protein>
    <submittedName>
        <fullName evidence="5">C-type lectin domain-containing protein</fullName>
    </submittedName>
</protein>
<dbReference type="SMART" id="SM00034">
    <property type="entry name" value="CLECT"/>
    <property type="match status" value="1"/>
</dbReference>
<dbReference type="InterPro" id="IPR018378">
    <property type="entry name" value="C-type_lectin_CS"/>
</dbReference>
<keyword evidence="4" id="KW-1185">Reference proteome</keyword>
<proteinExistence type="predicted"/>
<dbReference type="Proteomes" id="UP000887574">
    <property type="component" value="Unplaced"/>
</dbReference>
<feature type="domain" description="C-type lectin" evidence="3">
    <location>
        <begin position="100"/>
        <end position="209"/>
    </location>
</feature>
<dbReference type="InterPro" id="IPR016187">
    <property type="entry name" value="CTDL_fold"/>
</dbReference>
<evidence type="ECO:0000313" key="5">
    <source>
        <dbReference type="WBParaSite" id="jg8345"/>
    </source>
</evidence>
<dbReference type="CDD" id="cd00037">
    <property type="entry name" value="CLECT"/>
    <property type="match status" value="1"/>
</dbReference>
<name>A0A915EMD0_9BILA</name>
<feature type="coiled-coil region" evidence="2">
    <location>
        <begin position="56"/>
        <end position="83"/>
    </location>
</feature>
<dbReference type="AlphaFoldDB" id="A0A915EMD0"/>
<keyword evidence="2" id="KW-0175">Coiled coil</keyword>
<evidence type="ECO:0000256" key="1">
    <source>
        <dbReference type="ARBA" id="ARBA00023157"/>
    </source>
</evidence>
<reference evidence="5" key="1">
    <citation type="submission" date="2022-11" db="UniProtKB">
        <authorList>
            <consortium name="WormBaseParasite"/>
        </authorList>
    </citation>
    <scope>IDENTIFICATION</scope>
</reference>
<dbReference type="Pfam" id="PF00059">
    <property type="entry name" value="Lectin_C"/>
    <property type="match status" value="1"/>
</dbReference>
<dbReference type="PROSITE" id="PS00615">
    <property type="entry name" value="C_TYPE_LECTIN_1"/>
    <property type="match status" value="1"/>
</dbReference>
<organism evidence="4 5">
    <name type="scientific">Ditylenchus dipsaci</name>
    <dbReference type="NCBI Taxonomy" id="166011"/>
    <lineage>
        <taxon>Eukaryota</taxon>
        <taxon>Metazoa</taxon>
        <taxon>Ecdysozoa</taxon>
        <taxon>Nematoda</taxon>
        <taxon>Chromadorea</taxon>
        <taxon>Rhabditida</taxon>
        <taxon>Tylenchina</taxon>
        <taxon>Tylenchomorpha</taxon>
        <taxon>Sphaerularioidea</taxon>
        <taxon>Anguinidae</taxon>
        <taxon>Anguininae</taxon>
        <taxon>Ditylenchus</taxon>
    </lineage>
</organism>
<sequence length="210" mass="23841">MAVEQTLLIDIGRNNYSSGDLYGNGRFGGRGNGLSRGNGPYFSRPTATRDLLPDSTHELKDLIRQMDRRVDRLEANQNNFRQTVMAEWTALNIDKRIRLFNNAKNTWSEAEQICKANLGTLLLIESDEDNRRISELLRNVTESEKDKQLYWIGAQAVVSINFPTDKYNNFDRSADGGIVEEQQGCAAMSSLKGKWASRDCLERHSFICQT</sequence>
<dbReference type="WBParaSite" id="jg8345">
    <property type="protein sequence ID" value="jg8345"/>
    <property type="gene ID" value="jg8345"/>
</dbReference>
<keyword evidence="1" id="KW-1015">Disulfide bond</keyword>
<dbReference type="Gene3D" id="3.10.100.10">
    <property type="entry name" value="Mannose-Binding Protein A, subunit A"/>
    <property type="match status" value="1"/>
</dbReference>
<dbReference type="InterPro" id="IPR016186">
    <property type="entry name" value="C-type_lectin-like/link_sf"/>
</dbReference>
<evidence type="ECO:0000256" key="2">
    <source>
        <dbReference type="SAM" id="Coils"/>
    </source>
</evidence>
<evidence type="ECO:0000313" key="4">
    <source>
        <dbReference type="Proteomes" id="UP000887574"/>
    </source>
</evidence>